<dbReference type="KEGG" id="spoa:EQM13_06015"/>
<dbReference type="PANTHER" id="PTHR42776:SF27">
    <property type="entry name" value="DIPEPTIDYL PEPTIDASE FAMILY MEMBER 6"/>
    <property type="match status" value="1"/>
</dbReference>
<name>A0A410QAX7_9FIRM</name>
<keyword evidence="3" id="KW-0378">Hydrolase</keyword>
<dbReference type="PANTHER" id="PTHR42776">
    <property type="entry name" value="SERINE PEPTIDASE S9 FAMILY MEMBER"/>
    <property type="match status" value="1"/>
</dbReference>
<gene>
    <name evidence="5" type="ORF">EQM13_06015</name>
</gene>
<accession>A0A410QAX7</accession>
<evidence type="ECO:0000259" key="4">
    <source>
        <dbReference type="Pfam" id="PF00326"/>
    </source>
</evidence>
<evidence type="ECO:0000256" key="3">
    <source>
        <dbReference type="ARBA" id="ARBA00022801"/>
    </source>
</evidence>
<dbReference type="OrthoDB" id="108903at2"/>
<proteinExistence type="inferred from homology"/>
<dbReference type="EMBL" id="CP035282">
    <property type="protein sequence ID" value="QAT61172.1"/>
    <property type="molecule type" value="Genomic_DNA"/>
</dbReference>
<dbReference type="RefSeq" id="WP_128752252.1">
    <property type="nucleotide sequence ID" value="NZ_CP035282.1"/>
</dbReference>
<dbReference type="SUPFAM" id="SSF53474">
    <property type="entry name" value="alpha/beta-Hydrolases"/>
    <property type="match status" value="1"/>
</dbReference>
<evidence type="ECO:0000256" key="2">
    <source>
        <dbReference type="ARBA" id="ARBA00022670"/>
    </source>
</evidence>
<keyword evidence="6" id="KW-1185">Reference proteome</keyword>
<feature type="domain" description="Peptidase S9 prolyl oligopeptidase catalytic" evidence="4">
    <location>
        <begin position="456"/>
        <end position="665"/>
    </location>
</feature>
<dbReference type="Proteomes" id="UP000287969">
    <property type="component" value="Chromosome"/>
</dbReference>
<organism evidence="5 6">
    <name type="scientific">Acidilutibacter cellobiosedens</name>
    <dbReference type="NCBI Taxonomy" id="2507161"/>
    <lineage>
        <taxon>Bacteria</taxon>
        <taxon>Bacillati</taxon>
        <taxon>Bacillota</taxon>
        <taxon>Tissierellia</taxon>
        <taxon>Tissierellales</taxon>
        <taxon>Acidilutibacteraceae</taxon>
        <taxon>Acidilutibacter</taxon>
    </lineage>
</organism>
<dbReference type="GO" id="GO:0004252">
    <property type="term" value="F:serine-type endopeptidase activity"/>
    <property type="evidence" value="ECO:0007669"/>
    <property type="project" value="TreeGrafter"/>
</dbReference>
<reference evidence="6" key="1">
    <citation type="submission" date="2019-01" db="EMBL/GenBank/DDBJ databases">
        <title>Draft genomes of a novel of Sporanaerobacter strains.</title>
        <authorList>
            <person name="Ma S."/>
        </authorList>
    </citation>
    <scope>NUCLEOTIDE SEQUENCE [LARGE SCALE GENOMIC DNA]</scope>
    <source>
        <strain evidence="6">NJN-17</strain>
    </source>
</reference>
<comment type="similarity">
    <text evidence="1">Belongs to the peptidase S9C family.</text>
</comment>
<protein>
    <submittedName>
        <fullName evidence="5">S9 family peptidase</fullName>
    </submittedName>
</protein>
<keyword evidence="2" id="KW-0645">Protease</keyword>
<dbReference type="AlphaFoldDB" id="A0A410QAX7"/>
<dbReference type="SUPFAM" id="SSF82171">
    <property type="entry name" value="DPP6 N-terminal domain-like"/>
    <property type="match status" value="1"/>
</dbReference>
<evidence type="ECO:0000313" key="5">
    <source>
        <dbReference type="EMBL" id="QAT61172.1"/>
    </source>
</evidence>
<sequence>MENLKIDDFTKYKFLSKIKYSPNGKYGGFVVSRMDVEENKYLSNIWIYNTDTAKLLQLTSLDEEKDFIWLDDSNILFPEIRNQKDKERVQEGEKFTNYYKINIHGGEASFAFKIPLLVTEIKKISDNNFILTALYDDCKPDLTNLKEAEKESALKKIKEEKDYEILDEIPFWSNGSGFTNKKRNRLYLYNSKENKVIPTTDKYSNVELFNLNKDKSKAVIIINTFKDKMPLTSNMYLYNTADNTLEKISGKESFSYSYAEFMGEKIIFAGSDMKDYGLNQNHQFYIMDLSSGNVKNISPDFDISTWQSVGSDCRYGESDTFKVDGNYLYFETTEWNSSYINRIDENGHIEKITKEKGSVDGFDVHEENILFVGMRNMKLQELYLLKDEKEEQITFFNEWVSESKKISSPERIAFETEPGITIEGWILKPVDFDSNKKYPTILDIHGGPKTVYGEVFYHEMQYWANEGYAVIFCNPRGSDGRGNEFADIREKYGTIDYDDLMKFTDIMLKTYSFIDKNRLGVTGGSYGGFMTNWIIGHTDRFAAAASQRSISNWISDFGTTDIGYYFTDNEMGGTPWNNHEKLWFHSPLKYADKAKTPTLFIHSQEDYRCWLAEGLQMFTALKYHGVEARLCMFKGENHELSRSGKPKHRIRRLKEITEWMNKYLK</sequence>
<dbReference type="Pfam" id="PF00326">
    <property type="entry name" value="Peptidase_S9"/>
    <property type="match status" value="1"/>
</dbReference>
<dbReference type="GO" id="GO:0006508">
    <property type="term" value="P:proteolysis"/>
    <property type="evidence" value="ECO:0007669"/>
    <property type="project" value="UniProtKB-KW"/>
</dbReference>
<dbReference type="InterPro" id="IPR029058">
    <property type="entry name" value="AB_hydrolase_fold"/>
</dbReference>
<dbReference type="FunFam" id="3.40.50.1820:FF:000028">
    <property type="entry name" value="S9 family peptidase"/>
    <property type="match status" value="1"/>
</dbReference>
<evidence type="ECO:0000313" key="6">
    <source>
        <dbReference type="Proteomes" id="UP000287969"/>
    </source>
</evidence>
<dbReference type="InterPro" id="IPR001375">
    <property type="entry name" value="Peptidase_S9_cat"/>
</dbReference>
<evidence type="ECO:0000256" key="1">
    <source>
        <dbReference type="ARBA" id="ARBA00010040"/>
    </source>
</evidence>
<dbReference type="Gene3D" id="3.40.50.1820">
    <property type="entry name" value="alpha/beta hydrolase"/>
    <property type="match status" value="1"/>
</dbReference>